<gene>
    <name evidence="1" type="ORF">NCTC11997_02419</name>
</gene>
<evidence type="ECO:0000313" key="2">
    <source>
        <dbReference type="Proteomes" id="UP000254603"/>
    </source>
</evidence>
<dbReference type="EMBL" id="UGSB01000001">
    <property type="protein sequence ID" value="SUA57531.1"/>
    <property type="molecule type" value="Genomic_DNA"/>
</dbReference>
<organism evidence="1 2">
    <name type="scientific">Oligella ureolytica</name>
    <dbReference type="NCBI Taxonomy" id="90244"/>
    <lineage>
        <taxon>Bacteria</taxon>
        <taxon>Pseudomonadati</taxon>
        <taxon>Pseudomonadota</taxon>
        <taxon>Betaproteobacteria</taxon>
        <taxon>Burkholderiales</taxon>
        <taxon>Alcaligenaceae</taxon>
        <taxon>Oligella</taxon>
    </lineage>
</organism>
<dbReference type="AlphaFoldDB" id="A0A378XJP7"/>
<protein>
    <submittedName>
        <fullName evidence="1">Uncharacterized protein</fullName>
    </submittedName>
</protein>
<evidence type="ECO:0000313" key="1">
    <source>
        <dbReference type="EMBL" id="SUA57531.1"/>
    </source>
</evidence>
<sequence length="32" mass="3687">MTLEMSQSEIEEFACPVTFTKMRGKPRRLGRG</sequence>
<name>A0A378XJP7_9BURK</name>
<reference evidence="1 2" key="1">
    <citation type="submission" date="2018-06" db="EMBL/GenBank/DDBJ databases">
        <authorList>
            <consortium name="Pathogen Informatics"/>
            <person name="Doyle S."/>
        </authorList>
    </citation>
    <scope>NUCLEOTIDE SEQUENCE [LARGE SCALE GENOMIC DNA]</scope>
    <source>
        <strain evidence="1 2">NCTC11997</strain>
    </source>
</reference>
<dbReference type="Proteomes" id="UP000254603">
    <property type="component" value="Unassembled WGS sequence"/>
</dbReference>
<accession>A0A378XJP7</accession>
<proteinExistence type="predicted"/>